<sequence length="247" mass="29285">MSKFRSRKSVVISPVSELKEPKEYVKENLVRFSQANTYEDARTEWRFVEIIGSGSVGFTDHCEICNAQLRNFNCVIRNENNGKMLKVGSRCIRQFITLIGTFSIEATNQYMDNVEKEWDTLQTLRSMYNVVVKVDKPFARELHRFHKKLTELLRQRGQYPLHESSKPRDMEPILKNVFGFTELPPIKEQRKLFQILWDVSKLATIREHKRFRNIAYKEGETLNRKRSRVTHDTFARSEAYRPDGRYR</sequence>
<accession>A0ABW4JK14</accession>
<evidence type="ECO:0000313" key="2">
    <source>
        <dbReference type="Proteomes" id="UP001597079"/>
    </source>
</evidence>
<dbReference type="Proteomes" id="UP001597079">
    <property type="component" value="Unassembled WGS sequence"/>
</dbReference>
<protein>
    <submittedName>
        <fullName evidence="1">Uncharacterized protein</fullName>
    </submittedName>
</protein>
<gene>
    <name evidence="1" type="ORF">ACFSB2_16750</name>
</gene>
<reference evidence="2" key="1">
    <citation type="journal article" date="2019" name="Int. J. Syst. Evol. Microbiol.">
        <title>The Global Catalogue of Microorganisms (GCM) 10K type strain sequencing project: providing services to taxonomists for standard genome sequencing and annotation.</title>
        <authorList>
            <consortium name="The Broad Institute Genomics Platform"/>
            <consortium name="The Broad Institute Genome Sequencing Center for Infectious Disease"/>
            <person name="Wu L."/>
            <person name="Ma J."/>
        </authorList>
    </citation>
    <scope>NUCLEOTIDE SEQUENCE [LARGE SCALE GENOMIC DNA]</scope>
    <source>
        <strain evidence="2">CGMCC 1.12286</strain>
    </source>
</reference>
<comment type="caution">
    <text evidence="1">The sequence shown here is derived from an EMBL/GenBank/DDBJ whole genome shotgun (WGS) entry which is preliminary data.</text>
</comment>
<organism evidence="1 2">
    <name type="scientific">Alicyclobacillus fodiniaquatilis</name>
    <dbReference type="NCBI Taxonomy" id="1661150"/>
    <lineage>
        <taxon>Bacteria</taxon>
        <taxon>Bacillati</taxon>
        <taxon>Bacillota</taxon>
        <taxon>Bacilli</taxon>
        <taxon>Bacillales</taxon>
        <taxon>Alicyclobacillaceae</taxon>
        <taxon>Alicyclobacillus</taxon>
    </lineage>
</organism>
<name>A0ABW4JK14_9BACL</name>
<keyword evidence="2" id="KW-1185">Reference proteome</keyword>
<dbReference type="EMBL" id="JBHUCX010000052">
    <property type="protein sequence ID" value="MFD1676354.1"/>
    <property type="molecule type" value="Genomic_DNA"/>
</dbReference>
<dbReference type="RefSeq" id="WP_377944253.1">
    <property type="nucleotide sequence ID" value="NZ_JBHUCX010000052.1"/>
</dbReference>
<proteinExistence type="predicted"/>
<evidence type="ECO:0000313" key="1">
    <source>
        <dbReference type="EMBL" id="MFD1676354.1"/>
    </source>
</evidence>